<evidence type="ECO:0000256" key="1">
    <source>
        <dbReference type="ARBA" id="ARBA00004123"/>
    </source>
</evidence>
<dbReference type="InterPro" id="IPR020472">
    <property type="entry name" value="WD40_PAC1"/>
</dbReference>
<evidence type="ECO:0000256" key="3">
    <source>
        <dbReference type="ARBA" id="ARBA00022472"/>
    </source>
</evidence>
<dbReference type="Pfam" id="PF00400">
    <property type="entry name" value="WD40"/>
    <property type="match status" value="3"/>
</dbReference>
<comment type="similarity">
    <text evidence="2">Belongs to the WD repeat SWD2 family.</text>
</comment>
<evidence type="ECO:0000256" key="5">
    <source>
        <dbReference type="ARBA" id="ARBA00022737"/>
    </source>
</evidence>
<feature type="repeat" description="WD" evidence="9">
    <location>
        <begin position="29"/>
        <end position="70"/>
    </location>
</feature>
<sequence>MDSRMDQDEERGVKITDDTVRKIRVAKVYRENTDRINSMNFSPSGDLLISSAEDDQIVIYDCEKGLQKRTLNSKKYGVDLIHFTHAKNTAIHSSTKIDDTIRYLSLHDNKYLRYFPGHTKKVTTLCMSPMDDTFLSGSLDKTLRLWDLRSPNCQGLMHLQGKPVAAFDPEGLIFAAGVNNESIKLYDLRSFDKGPFTTFRFSYEKDNEWASLKFSPDGKSIMICSFGSMIRLVDAFHGTPLQTFAGHVNNQKLHLEATFSPDSQYVFSGSGDGVIHVWNAESGYKVCVLNGDHPGAVQCIQFNPKYMMMATACTNMAFWLPGGYED</sequence>
<dbReference type="PANTHER" id="PTHR19861:SF0">
    <property type="entry name" value="WD REPEAT-CONTAINING PROTEIN 82"/>
    <property type="match status" value="1"/>
</dbReference>
<dbReference type="InterPro" id="IPR001680">
    <property type="entry name" value="WD40_rpt"/>
</dbReference>
<dbReference type="PROSITE" id="PS50082">
    <property type="entry name" value="WD_REPEATS_2"/>
    <property type="match status" value="3"/>
</dbReference>
<organism evidence="10 11">
    <name type="scientific">Orchesella cincta</name>
    <name type="common">Springtail</name>
    <name type="synonym">Podura cincta</name>
    <dbReference type="NCBI Taxonomy" id="48709"/>
    <lineage>
        <taxon>Eukaryota</taxon>
        <taxon>Metazoa</taxon>
        <taxon>Ecdysozoa</taxon>
        <taxon>Arthropoda</taxon>
        <taxon>Hexapoda</taxon>
        <taxon>Collembola</taxon>
        <taxon>Entomobryomorpha</taxon>
        <taxon>Entomobryoidea</taxon>
        <taxon>Orchesellidae</taxon>
        <taxon>Orchesellinae</taxon>
        <taxon>Orchesella</taxon>
    </lineage>
</organism>
<evidence type="ECO:0000256" key="7">
    <source>
        <dbReference type="ARBA" id="ARBA00023163"/>
    </source>
</evidence>
<dbReference type="GO" id="GO:0003682">
    <property type="term" value="F:chromatin binding"/>
    <property type="evidence" value="ECO:0007669"/>
    <property type="project" value="TreeGrafter"/>
</dbReference>
<dbReference type="GO" id="GO:0071027">
    <property type="term" value="P:nuclear RNA surveillance"/>
    <property type="evidence" value="ECO:0007669"/>
    <property type="project" value="UniProtKB-ARBA"/>
</dbReference>
<proteinExistence type="inferred from homology"/>
<keyword evidence="3" id="KW-0806">Transcription termination</keyword>
<evidence type="ECO:0000256" key="9">
    <source>
        <dbReference type="PROSITE-ProRule" id="PRU00221"/>
    </source>
</evidence>
<keyword evidence="6" id="KW-0805">Transcription regulation</keyword>
<dbReference type="SUPFAM" id="SSF50978">
    <property type="entry name" value="WD40 repeat-like"/>
    <property type="match status" value="1"/>
</dbReference>
<keyword evidence="7" id="KW-0804">Transcription</keyword>
<evidence type="ECO:0000256" key="2">
    <source>
        <dbReference type="ARBA" id="ARBA00005616"/>
    </source>
</evidence>
<evidence type="ECO:0000256" key="8">
    <source>
        <dbReference type="ARBA" id="ARBA00023242"/>
    </source>
</evidence>
<dbReference type="GO" id="GO:0006353">
    <property type="term" value="P:DNA-templated transcription termination"/>
    <property type="evidence" value="ECO:0007669"/>
    <property type="project" value="UniProtKB-KW"/>
</dbReference>
<dbReference type="AlphaFoldDB" id="A0A1D2N0S5"/>
<evidence type="ECO:0000313" key="10">
    <source>
        <dbReference type="EMBL" id="ODM98907.1"/>
    </source>
</evidence>
<dbReference type="GO" id="GO:0032785">
    <property type="term" value="P:negative regulation of DNA-templated transcription, elongation"/>
    <property type="evidence" value="ECO:0007669"/>
    <property type="project" value="UniProtKB-ARBA"/>
</dbReference>
<protein>
    <submittedName>
        <fullName evidence="10">WD repeat-containing protein 82</fullName>
    </submittedName>
</protein>
<gene>
    <name evidence="10" type="ORF">Ocin01_07770</name>
</gene>
<keyword evidence="8" id="KW-0539">Nucleus</keyword>
<keyword evidence="5" id="KW-0677">Repeat</keyword>
<accession>A0A1D2N0S5</accession>
<dbReference type="STRING" id="48709.A0A1D2N0S5"/>
<feature type="repeat" description="WD" evidence="9">
    <location>
        <begin position="259"/>
        <end position="288"/>
    </location>
</feature>
<keyword evidence="4 9" id="KW-0853">WD repeat</keyword>
<evidence type="ECO:0000313" key="11">
    <source>
        <dbReference type="Proteomes" id="UP000094527"/>
    </source>
</evidence>
<dbReference type="PROSITE" id="PS50294">
    <property type="entry name" value="WD_REPEATS_REGION"/>
    <property type="match status" value="2"/>
</dbReference>
<dbReference type="OrthoDB" id="27537at2759"/>
<feature type="repeat" description="WD" evidence="9">
    <location>
        <begin position="115"/>
        <end position="150"/>
    </location>
</feature>
<dbReference type="Gene3D" id="2.130.10.10">
    <property type="entry name" value="YVTN repeat-like/Quinoprotein amine dehydrogenase"/>
    <property type="match status" value="1"/>
</dbReference>
<comment type="caution">
    <text evidence="10">The sequence shown here is derived from an EMBL/GenBank/DDBJ whole genome shotgun (WGS) entry which is preliminary data.</text>
</comment>
<keyword evidence="11" id="KW-1185">Reference proteome</keyword>
<dbReference type="PANTHER" id="PTHR19861">
    <property type="entry name" value="WD40 REPEAT PROTEIN SWD2"/>
    <property type="match status" value="1"/>
</dbReference>
<dbReference type="FunFam" id="2.130.10.10:FF:000065">
    <property type="entry name" value="WD repeat-containing protein 82"/>
    <property type="match status" value="1"/>
</dbReference>
<dbReference type="InterPro" id="IPR036322">
    <property type="entry name" value="WD40_repeat_dom_sf"/>
</dbReference>
<comment type="subcellular location">
    <subcellularLocation>
        <location evidence="1">Nucleus</location>
    </subcellularLocation>
</comment>
<dbReference type="PRINTS" id="PR00320">
    <property type="entry name" value="GPROTEINBRPT"/>
</dbReference>
<evidence type="ECO:0000256" key="6">
    <source>
        <dbReference type="ARBA" id="ARBA00023015"/>
    </source>
</evidence>
<dbReference type="Proteomes" id="UP000094527">
    <property type="component" value="Unassembled WGS sequence"/>
</dbReference>
<dbReference type="InterPro" id="IPR037867">
    <property type="entry name" value="Swd2/WDR82"/>
</dbReference>
<dbReference type="CDD" id="cd00200">
    <property type="entry name" value="WD40"/>
    <property type="match status" value="1"/>
</dbReference>
<dbReference type="InterPro" id="IPR019775">
    <property type="entry name" value="WD40_repeat_CS"/>
</dbReference>
<dbReference type="SMART" id="SM00320">
    <property type="entry name" value="WD40"/>
    <property type="match status" value="6"/>
</dbReference>
<dbReference type="EMBL" id="LJIJ01000312">
    <property type="protein sequence ID" value="ODM98907.1"/>
    <property type="molecule type" value="Genomic_DNA"/>
</dbReference>
<reference evidence="10 11" key="1">
    <citation type="journal article" date="2016" name="Genome Biol. Evol.">
        <title>Gene Family Evolution Reflects Adaptation to Soil Environmental Stressors in the Genome of the Collembolan Orchesella cincta.</title>
        <authorList>
            <person name="Faddeeva-Vakhrusheva A."/>
            <person name="Derks M.F."/>
            <person name="Anvar S.Y."/>
            <person name="Agamennone V."/>
            <person name="Suring W."/>
            <person name="Smit S."/>
            <person name="van Straalen N.M."/>
            <person name="Roelofs D."/>
        </authorList>
    </citation>
    <scope>NUCLEOTIDE SEQUENCE [LARGE SCALE GENOMIC DNA]</scope>
    <source>
        <tissue evidence="10">Mixed pool</tissue>
    </source>
</reference>
<name>A0A1D2N0S5_ORCCI</name>
<evidence type="ECO:0000256" key="4">
    <source>
        <dbReference type="ARBA" id="ARBA00022574"/>
    </source>
</evidence>
<dbReference type="GO" id="GO:0048188">
    <property type="term" value="C:Set1C/COMPASS complex"/>
    <property type="evidence" value="ECO:0007669"/>
    <property type="project" value="TreeGrafter"/>
</dbReference>
<dbReference type="OMA" id="HNEGYIR"/>
<dbReference type="InterPro" id="IPR015943">
    <property type="entry name" value="WD40/YVTN_repeat-like_dom_sf"/>
</dbReference>
<dbReference type="PROSITE" id="PS00678">
    <property type="entry name" value="WD_REPEATS_1"/>
    <property type="match status" value="1"/>
</dbReference>